<dbReference type="Pfam" id="PF13669">
    <property type="entry name" value="Glyoxalase_4"/>
    <property type="match status" value="1"/>
</dbReference>
<sequence>MDLSTLPSVVTNETLSNTFLGNVVELCIVTDDHIKTMEGLCKLGIGPWAVYTFSPETVTDQTYRGIPCEFALKVCFAKSGNMIWELMQPLWGPSIFQDFLDQCGTGFHHIAYDCNDMPWEQRIADLEQRGFEMVQSGKWQGRNSFAFFDTQDATGTTFETYVFPDDWDYPEPESWFPSRPAEGLTW</sequence>
<dbReference type="InterPro" id="IPR029068">
    <property type="entry name" value="Glyas_Bleomycin-R_OHBP_Dase"/>
</dbReference>
<dbReference type="RefSeq" id="WP_343211985.1">
    <property type="nucleotide sequence ID" value="NZ_CP123585.1"/>
</dbReference>
<keyword evidence="1" id="KW-0614">Plasmid</keyword>
<name>A0ABZ2Y149_9RHOB</name>
<protein>
    <submittedName>
        <fullName evidence="1">VOC family protein</fullName>
    </submittedName>
</protein>
<reference evidence="1 2" key="1">
    <citation type="submission" date="2023-04" db="EMBL/GenBank/DDBJ databases">
        <title>Complete genome sequence of Alisedimentitalea scapharcae.</title>
        <authorList>
            <person name="Rong J.-C."/>
            <person name="Yi M.-L."/>
            <person name="Zhao Q."/>
        </authorList>
    </citation>
    <scope>NUCLEOTIDE SEQUENCE [LARGE SCALE GENOMIC DNA]</scope>
    <source>
        <strain evidence="1 2">KCTC 42119</strain>
        <plasmid evidence="1 2">unnamed4</plasmid>
    </source>
</reference>
<organism evidence="1 2">
    <name type="scientific">Aliisedimentitalea scapharcae</name>
    <dbReference type="NCBI Taxonomy" id="1524259"/>
    <lineage>
        <taxon>Bacteria</taxon>
        <taxon>Pseudomonadati</taxon>
        <taxon>Pseudomonadota</taxon>
        <taxon>Alphaproteobacteria</taxon>
        <taxon>Rhodobacterales</taxon>
        <taxon>Roseobacteraceae</taxon>
        <taxon>Aliisedimentitalea</taxon>
    </lineage>
</organism>
<gene>
    <name evidence="1" type="ORF">QEZ52_21065</name>
</gene>
<geneLocation type="plasmid" evidence="1 2">
    <name>unnamed4</name>
</geneLocation>
<dbReference type="Gene3D" id="3.10.180.10">
    <property type="entry name" value="2,3-Dihydroxybiphenyl 1,2-Dioxygenase, domain 1"/>
    <property type="match status" value="1"/>
</dbReference>
<dbReference type="SUPFAM" id="SSF54593">
    <property type="entry name" value="Glyoxalase/Bleomycin resistance protein/Dihydroxybiphenyl dioxygenase"/>
    <property type="match status" value="1"/>
</dbReference>
<dbReference type="Proteomes" id="UP001623232">
    <property type="component" value="Plasmid unnamed4"/>
</dbReference>
<accession>A0ABZ2Y149</accession>
<dbReference type="EMBL" id="CP123585">
    <property type="protein sequence ID" value="WZK91277.1"/>
    <property type="molecule type" value="Genomic_DNA"/>
</dbReference>
<evidence type="ECO:0000313" key="1">
    <source>
        <dbReference type="EMBL" id="WZK91277.1"/>
    </source>
</evidence>
<evidence type="ECO:0000313" key="2">
    <source>
        <dbReference type="Proteomes" id="UP001623232"/>
    </source>
</evidence>
<proteinExistence type="predicted"/>
<keyword evidence="2" id="KW-1185">Reference proteome</keyword>